<feature type="transmembrane region" description="Helical" evidence="9">
    <location>
        <begin position="409"/>
        <end position="431"/>
    </location>
</feature>
<keyword evidence="14" id="KW-1185">Reference proteome</keyword>
<proteinExistence type="predicted"/>
<reference evidence="14" key="1">
    <citation type="submission" date="2016-10" db="EMBL/GenBank/DDBJ databases">
        <authorList>
            <person name="Varghese N."/>
            <person name="Submissions S."/>
        </authorList>
    </citation>
    <scope>NUCLEOTIDE SEQUENCE [LARGE SCALE GENOMIC DNA]</scope>
    <source>
        <strain evidence="14">ATCC 25963</strain>
    </source>
</reference>
<evidence type="ECO:0000256" key="3">
    <source>
        <dbReference type="ARBA" id="ARBA00022475"/>
    </source>
</evidence>
<dbReference type="PROSITE" id="PS50990">
    <property type="entry name" value="PEPTIDASE_C39"/>
    <property type="match status" value="1"/>
</dbReference>
<keyword evidence="2" id="KW-0813">Transport</keyword>
<dbReference type="RefSeq" id="WP_096326930.1">
    <property type="nucleotide sequence ID" value="NZ_FOMX01000018.1"/>
</dbReference>
<dbReference type="InterPro" id="IPR039421">
    <property type="entry name" value="Type_1_exporter"/>
</dbReference>
<dbReference type="InterPro" id="IPR003439">
    <property type="entry name" value="ABC_transporter-like_ATP-bd"/>
</dbReference>
<evidence type="ECO:0000256" key="9">
    <source>
        <dbReference type="SAM" id="Phobius"/>
    </source>
</evidence>
<dbReference type="GO" id="GO:0006508">
    <property type="term" value="P:proteolysis"/>
    <property type="evidence" value="ECO:0007669"/>
    <property type="project" value="InterPro"/>
</dbReference>
<dbReference type="STRING" id="54.SAMN02745121_05290"/>
<dbReference type="PROSITE" id="PS00211">
    <property type="entry name" value="ABC_TRANSPORTER_1"/>
    <property type="match status" value="1"/>
</dbReference>
<dbReference type="InterPro" id="IPR011527">
    <property type="entry name" value="ABC1_TM_dom"/>
</dbReference>
<dbReference type="AlphaFoldDB" id="A0A1I2CXE0"/>
<feature type="domain" description="ABC transmembrane type-1" evidence="11">
    <location>
        <begin position="187"/>
        <end position="465"/>
    </location>
</feature>
<keyword evidence="8 9" id="KW-0472">Membrane</keyword>
<evidence type="ECO:0000313" key="14">
    <source>
        <dbReference type="Proteomes" id="UP000199400"/>
    </source>
</evidence>
<dbReference type="PROSITE" id="PS50929">
    <property type="entry name" value="ABC_TM1F"/>
    <property type="match status" value="1"/>
</dbReference>
<dbReference type="CDD" id="cd18779">
    <property type="entry name" value="ABC_6TM_T1SS_like"/>
    <property type="match status" value="1"/>
</dbReference>
<dbReference type="Gene3D" id="1.20.1560.10">
    <property type="entry name" value="ABC transporter type 1, transmembrane domain"/>
    <property type="match status" value="1"/>
</dbReference>
<dbReference type="GO" id="GO:0016887">
    <property type="term" value="F:ATP hydrolysis activity"/>
    <property type="evidence" value="ECO:0007669"/>
    <property type="project" value="InterPro"/>
</dbReference>
<keyword evidence="3" id="KW-1003">Cell membrane</keyword>
<evidence type="ECO:0000256" key="1">
    <source>
        <dbReference type="ARBA" id="ARBA00004651"/>
    </source>
</evidence>
<dbReference type="GO" id="GO:0140359">
    <property type="term" value="F:ABC-type transporter activity"/>
    <property type="evidence" value="ECO:0007669"/>
    <property type="project" value="InterPro"/>
</dbReference>
<gene>
    <name evidence="13" type="ORF">SAMN02745121_05290</name>
</gene>
<dbReference type="FunFam" id="3.40.50.300:FF:000299">
    <property type="entry name" value="ABC transporter ATP-binding protein/permease"/>
    <property type="match status" value="1"/>
</dbReference>
<evidence type="ECO:0000259" key="10">
    <source>
        <dbReference type="PROSITE" id="PS50893"/>
    </source>
</evidence>
<evidence type="ECO:0000259" key="12">
    <source>
        <dbReference type="PROSITE" id="PS50990"/>
    </source>
</evidence>
<evidence type="ECO:0000259" key="11">
    <source>
        <dbReference type="PROSITE" id="PS50929"/>
    </source>
</evidence>
<evidence type="ECO:0000313" key="13">
    <source>
        <dbReference type="EMBL" id="SFE72433.1"/>
    </source>
</evidence>
<evidence type="ECO:0000256" key="5">
    <source>
        <dbReference type="ARBA" id="ARBA00022741"/>
    </source>
</evidence>
<organism evidence="13 14">
    <name type="scientific">Nannocystis exedens</name>
    <dbReference type="NCBI Taxonomy" id="54"/>
    <lineage>
        <taxon>Bacteria</taxon>
        <taxon>Pseudomonadati</taxon>
        <taxon>Myxococcota</taxon>
        <taxon>Polyangia</taxon>
        <taxon>Nannocystales</taxon>
        <taxon>Nannocystaceae</taxon>
        <taxon>Nannocystis</taxon>
    </lineage>
</organism>
<dbReference type="InterPro" id="IPR003593">
    <property type="entry name" value="AAA+_ATPase"/>
</dbReference>
<dbReference type="GO" id="GO:0005886">
    <property type="term" value="C:plasma membrane"/>
    <property type="evidence" value="ECO:0007669"/>
    <property type="project" value="UniProtKB-SubCell"/>
</dbReference>
<dbReference type="EMBL" id="FOMX01000018">
    <property type="protein sequence ID" value="SFE72433.1"/>
    <property type="molecule type" value="Genomic_DNA"/>
</dbReference>
<evidence type="ECO:0000256" key="8">
    <source>
        <dbReference type="ARBA" id="ARBA00023136"/>
    </source>
</evidence>
<name>A0A1I2CXE0_9BACT</name>
<dbReference type="Proteomes" id="UP000199400">
    <property type="component" value="Unassembled WGS sequence"/>
</dbReference>
<dbReference type="Pfam" id="PF00005">
    <property type="entry name" value="ABC_tran"/>
    <property type="match status" value="1"/>
</dbReference>
<comment type="subcellular location">
    <subcellularLocation>
        <location evidence="1">Cell membrane</location>
        <topology evidence="1">Multi-pass membrane protein</topology>
    </subcellularLocation>
</comment>
<dbReference type="SMART" id="SM00382">
    <property type="entry name" value="AAA"/>
    <property type="match status" value="1"/>
</dbReference>
<feature type="transmembrane region" description="Helical" evidence="9">
    <location>
        <begin position="437"/>
        <end position="462"/>
    </location>
</feature>
<dbReference type="GO" id="GO:0034040">
    <property type="term" value="F:ATPase-coupled lipid transmembrane transporter activity"/>
    <property type="evidence" value="ECO:0007669"/>
    <property type="project" value="TreeGrafter"/>
</dbReference>
<dbReference type="PANTHER" id="PTHR24221">
    <property type="entry name" value="ATP-BINDING CASSETTE SUB-FAMILY B"/>
    <property type="match status" value="1"/>
</dbReference>
<dbReference type="Pfam" id="PF00664">
    <property type="entry name" value="ABC_membrane"/>
    <property type="match status" value="1"/>
</dbReference>
<accession>A0A1I2CXE0</accession>
<dbReference type="InterPro" id="IPR005074">
    <property type="entry name" value="Peptidase_C39"/>
</dbReference>
<feature type="transmembrane region" description="Helical" evidence="9">
    <location>
        <begin position="188"/>
        <end position="209"/>
    </location>
</feature>
<evidence type="ECO:0000256" key="7">
    <source>
        <dbReference type="ARBA" id="ARBA00022989"/>
    </source>
</evidence>
<feature type="domain" description="ABC transporter" evidence="10">
    <location>
        <begin position="499"/>
        <end position="732"/>
    </location>
</feature>
<dbReference type="PROSITE" id="PS50893">
    <property type="entry name" value="ABC_TRANSPORTER_2"/>
    <property type="match status" value="1"/>
</dbReference>
<dbReference type="InterPro" id="IPR036640">
    <property type="entry name" value="ABC1_TM_sf"/>
</dbReference>
<dbReference type="Gene3D" id="3.40.50.300">
    <property type="entry name" value="P-loop containing nucleotide triphosphate hydrolases"/>
    <property type="match status" value="1"/>
</dbReference>
<dbReference type="PANTHER" id="PTHR24221:SF606">
    <property type="entry name" value="COLICIN V SECRETION-PROCESSING ATP-BINDING PROTEIN"/>
    <property type="match status" value="1"/>
</dbReference>
<keyword evidence="6" id="KW-0067">ATP-binding</keyword>
<sequence length="735" mass="80512">MSQTEQHRALFGRFPALRRLGAVGFPRQLEHVQQMTATDCGAACLSMVLRFYGRTHPLDELRDAMGVDHNGVSALGILRAARSYGLRGRGVRVDDLDELHLLPAGTILHWEFNHFVVFDKFDRHGPVILDPAHGRRRVPRAEFEEAFTGVALLLEPGEAFEASGRRQPLLRRYFGQMLAYPALWSRSLLMSVLVQLLALALPLMTTLLVDRIIPRRDTDLLLVLVAGLVMMVAFTFVSSLVRANLLVQLRTLLDANMTIGFLDHLIDLPYSFFQKRSAGDLLMRLGSNATVREILTSGAMSALLDGTLVSVYLVLIFWVSPLMGAVVLLLAALQLSLYWATRRIQRELMSEGLAVQARTSSYEVEMLTGIETLKSMGAEYRAVDRWSNLFVDSLNVSLRRGRLDAMISSLLDAFSMAAPLVILGVGTKLVLDGDLGLGAMLGLSALGAGFLRPMGTLVGVALKFQVLRSYLERIEDVMQTEPEQDAKRVKRAPRLSGRIQAEAVTFRYSEALPPAVREVSVRVEPGQFVAVVGGSGAGKSTLAKLLVGLYAPQGGRVLYDGIDIAGLDLRSVREQLGVVTQRGDLFGVSVRENIALGRPEISLEEVIDAAKRAAIHDDIVALPMGYDTILADRGASLSGGQRQRLVLARALVGKPAMLLLDEATSNLDTVTEAAIQRSLAALQCTRIVIAHRLSTVVDADLILVMDGGRIVESGTHRQLLAHGDVYRRLYTRQES</sequence>
<evidence type="ECO:0000256" key="2">
    <source>
        <dbReference type="ARBA" id="ARBA00022448"/>
    </source>
</evidence>
<keyword evidence="7 9" id="KW-1133">Transmembrane helix</keyword>
<protein>
    <submittedName>
        <fullName evidence="13">ABC-type bacteriocin/lantibiotic exporter, contains an N-terminal double-glycine peptidase domain</fullName>
    </submittedName>
</protein>
<keyword evidence="4 9" id="KW-0812">Transmembrane</keyword>
<dbReference type="GO" id="GO:0005524">
    <property type="term" value="F:ATP binding"/>
    <property type="evidence" value="ECO:0007669"/>
    <property type="project" value="UniProtKB-KW"/>
</dbReference>
<dbReference type="GO" id="GO:0008233">
    <property type="term" value="F:peptidase activity"/>
    <property type="evidence" value="ECO:0007669"/>
    <property type="project" value="InterPro"/>
</dbReference>
<feature type="transmembrane region" description="Helical" evidence="9">
    <location>
        <begin position="221"/>
        <end position="243"/>
    </location>
</feature>
<evidence type="ECO:0000256" key="6">
    <source>
        <dbReference type="ARBA" id="ARBA00022840"/>
    </source>
</evidence>
<evidence type="ECO:0000256" key="4">
    <source>
        <dbReference type="ARBA" id="ARBA00022692"/>
    </source>
</evidence>
<dbReference type="InterPro" id="IPR027417">
    <property type="entry name" value="P-loop_NTPase"/>
</dbReference>
<dbReference type="Pfam" id="PF03412">
    <property type="entry name" value="Peptidase_C39"/>
    <property type="match status" value="1"/>
</dbReference>
<feature type="transmembrane region" description="Helical" evidence="9">
    <location>
        <begin position="322"/>
        <end position="340"/>
    </location>
</feature>
<dbReference type="SUPFAM" id="SSF52540">
    <property type="entry name" value="P-loop containing nucleoside triphosphate hydrolases"/>
    <property type="match status" value="1"/>
</dbReference>
<keyword evidence="5" id="KW-0547">Nucleotide-binding</keyword>
<dbReference type="SUPFAM" id="SSF90123">
    <property type="entry name" value="ABC transporter transmembrane region"/>
    <property type="match status" value="1"/>
</dbReference>
<feature type="domain" description="Peptidase C39" evidence="12">
    <location>
        <begin position="34"/>
        <end position="154"/>
    </location>
</feature>
<dbReference type="OrthoDB" id="9760168at2"/>
<dbReference type="Gene3D" id="3.90.70.10">
    <property type="entry name" value="Cysteine proteinases"/>
    <property type="match status" value="1"/>
</dbReference>
<dbReference type="InterPro" id="IPR017871">
    <property type="entry name" value="ABC_transporter-like_CS"/>
</dbReference>